<dbReference type="GeneID" id="34459693"/>
<reference evidence="3" key="1">
    <citation type="journal article" date="2017" name="Genome Biol.">
        <title>Comparative genomics reveals high biological diversity and specific adaptations in the industrially and medically important fungal genus Aspergillus.</title>
        <authorList>
            <person name="de Vries R.P."/>
            <person name="Riley R."/>
            <person name="Wiebenga A."/>
            <person name="Aguilar-Osorio G."/>
            <person name="Amillis S."/>
            <person name="Uchima C.A."/>
            <person name="Anderluh G."/>
            <person name="Asadollahi M."/>
            <person name="Askin M."/>
            <person name="Barry K."/>
            <person name="Battaglia E."/>
            <person name="Bayram O."/>
            <person name="Benocci T."/>
            <person name="Braus-Stromeyer S.A."/>
            <person name="Caldana C."/>
            <person name="Canovas D."/>
            <person name="Cerqueira G.C."/>
            <person name="Chen F."/>
            <person name="Chen W."/>
            <person name="Choi C."/>
            <person name="Clum A."/>
            <person name="Dos Santos R.A."/>
            <person name="Damasio A.R."/>
            <person name="Diallinas G."/>
            <person name="Emri T."/>
            <person name="Fekete E."/>
            <person name="Flipphi M."/>
            <person name="Freyberg S."/>
            <person name="Gallo A."/>
            <person name="Gournas C."/>
            <person name="Habgood R."/>
            <person name="Hainaut M."/>
            <person name="Harispe M.L."/>
            <person name="Henrissat B."/>
            <person name="Hilden K.S."/>
            <person name="Hope R."/>
            <person name="Hossain A."/>
            <person name="Karabika E."/>
            <person name="Karaffa L."/>
            <person name="Karanyi Z."/>
            <person name="Krasevec N."/>
            <person name="Kuo A."/>
            <person name="Kusch H."/>
            <person name="LaButti K."/>
            <person name="Lagendijk E.L."/>
            <person name="Lapidus A."/>
            <person name="Levasseur A."/>
            <person name="Lindquist E."/>
            <person name="Lipzen A."/>
            <person name="Logrieco A.F."/>
            <person name="MacCabe A."/>
            <person name="Maekelae M.R."/>
            <person name="Malavazi I."/>
            <person name="Melin P."/>
            <person name="Meyer V."/>
            <person name="Mielnichuk N."/>
            <person name="Miskei M."/>
            <person name="Molnar A.P."/>
            <person name="Mule G."/>
            <person name="Ngan C.Y."/>
            <person name="Orejas M."/>
            <person name="Orosz E."/>
            <person name="Ouedraogo J.P."/>
            <person name="Overkamp K.M."/>
            <person name="Park H.-S."/>
            <person name="Perrone G."/>
            <person name="Piumi F."/>
            <person name="Punt P.J."/>
            <person name="Ram A.F."/>
            <person name="Ramon A."/>
            <person name="Rauscher S."/>
            <person name="Record E."/>
            <person name="Riano-Pachon D.M."/>
            <person name="Robert V."/>
            <person name="Roehrig J."/>
            <person name="Ruller R."/>
            <person name="Salamov A."/>
            <person name="Salih N.S."/>
            <person name="Samson R.A."/>
            <person name="Sandor E."/>
            <person name="Sanguinetti M."/>
            <person name="Schuetze T."/>
            <person name="Sepcic K."/>
            <person name="Shelest E."/>
            <person name="Sherlock G."/>
            <person name="Sophianopoulou V."/>
            <person name="Squina F.M."/>
            <person name="Sun H."/>
            <person name="Susca A."/>
            <person name="Todd R.B."/>
            <person name="Tsang A."/>
            <person name="Unkles S.E."/>
            <person name="van de Wiele N."/>
            <person name="van Rossen-Uffink D."/>
            <person name="Oliveira J.V."/>
            <person name="Vesth T.C."/>
            <person name="Visser J."/>
            <person name="Yu J.-H."/>
            <person name="Zhou M."/>
            <person name="Andersen M.R."/>
            <person name="Archer D.B."/>
            <person name="Baker S.E."/>
            <person name="Benoit I."/>
            <person name="Brakhage A.A."/>
            <person name="Braus G.H."/>
            <person name="Fischer R."/>
            <person name="Frisvad J.C."/>
            <person name="Goldman G.H."/>
            <person name="Houbraken J."/>
            <person name="Oakley B."/>
            <person name="Pocsi I."/>
            <person name="Scazzocchio C."/>
            <person name="Seiboth B."/>
            <person name="vanKuyk P.A."/>
            <person name="Wortman J."/>
            <person name="Dyer P.S."/>
            <person name="Grigoriev I.V."/>
        </authorList>
    </citation>
    <scope>NUCLEOTIDE SEQUENCE [LARGE SCALE GENOMIC DNA]</scope>
    <source>
        <strain evidence="3">CBS 516.65</strain>
    </source>
</reference>
<feature type="signal peptide" evidence="1">
    <location>
        <begin position="1"/>
        <end position="25"/>
    </location>
</feature>
<gene>
    <name evidence="2" type="ORF">ASPGLDRAFT_24955</name>
</gene>
<accession>A0A1L9VMI0</accession>
<dbReference type="OrthoDB" id="4519208at2759"/>
<dbReference type="Proteomes" id="UP000184300">
    <property type="component" value="Unassembled WGS sequence"/>
</dbReference>
<evidence type="ECO:0000313" key="3">
    <source>
        <dbReference type="Proteomes" id="UP000184300"/>
    </source>
</evidence>
<dbReference type="RefSeq" id="XP_022401799.1">
    <property type="nucleotide sequence ID" value="XM_022543432.1"/>
</dbReference>
<protein>
    <submittedName>
        <fullName evidence="2">Uncharacterized protein</fullName>
    </submittedName>
</protein>
<dbReference type="EMBL" id="KV878895">
    <property type="protein sequence ID" value="OJJ85101.1"/>
    <property type="molecule type" value="Genomic_DNA"/>
</dbReference>
<organism evidence="2 3">
    <name type="scientific">Aspergillus glaucus CBS 516.65</name>
    <dbReference type="NCBI Taxonomy" id="1160497"/>
    <lineage>
        <taxon>Eukaryota</taxon>
        <taxon>Fungi</taxon>
        <taxon>Dikarya</taxon>
        <taxon>Ascomycota</taxon>
        <taxon>Pezizomycotina</taxon>
        <taxon>Eurotiomycetes</taxon>
        <taxon>Eurotiomycetidae</taxon>
        <taxon>Eurotiales</taxon>
        <taxon>Aspergillaceae</taxon>
        <taxon>Aspergillus</taxon>
        <taxon>Aspergillus subgen. Aspergillus</taxon>
    </lineage>
</organism>
<dbReference type="AlphaFoldDB" id="A0A1L9VMI0"/>
<keyword evidence="1" id="KW-0732">Signal</keyword>
<keyword evidence="3" id="KW-1185">Reference proteome</keyword>
<evidence type="ECO:0000313" key="2">
    <source>
        <dbReference type="EMBL" id="OJJ85101.1"/>
    </source>
</evidence>
<evidence type="ECO:0000256" key="1">
    <source>
        <dbReference type="SAM" id="SignalP"/>
    </source>
</evidence>
<sequence>MHNTYLVFLGIGTAMIFNMQLLANAQSPEWVFSAQVLNLQYLQLYYSTKEVIPNISPAPDVSVLAELFGFIGKNPTPRKYIGAGEMLSKTEAETVMQSSSKIHLTDAEKEQYILSVAQTLSSEDIDDVIEKTAKEAYQNAKDVQSAFMKATVGLLVGLREEGLVSDRLSIPLSRNIAQYGDKFDDEVISLCTNLDFSIDQRKAKIAQYISIGRPIGLGTIPAPNASLAISFAIQSEAAGGVSTHAYRRSISEVRRCSGYTQLNSAGHGFANVLDFENVTCRILRSLDNAQPIVNDC</sequence>
<dbReference type="VEuPathDB" id="FungiDB:ASPGLDRAFT_24955"/>
<proteinExistence type="predicted"/>
<name>A0A1L9VMI0_ASPGL</name>
<feature type="chain" id="PRO_5012521742" evidence="1">
    <location>
        <begin position="26"/>
        <end position="296"/>
    </location>
</feature>